<dbReference type="SUPFAM" id="SSF51126">
    <property type="entry name" value="Pectin lyase-like"/>
    <property type="match status" value="2"/>
</dbReference>
<accession>A0ABX0ULS1</accession>
<gene>
    <name evidence="3" type="ORF">FHS68_002084</name>
</gene>
<organism evidence="3 4">
    <name type="scientific">Dyadobacter arcticus</name>
    <dbReference type="NCBI Taxonomy" id="1078754"/>
    <lineage>
        <taxon>Bacteria</taxon>
        <taxon>Pseudomonadati</taxon>
        <taxon>Bacteroidota</taxon>
        <taxon>Cytophagia</taxon>
        <taxon>Cytophagales</taxon>
        <taxon>Spirosomataceae</taxon>
        <taxon>Dyadobacter</taxon>
    </lineage>
</organism>
<name>A0ABX0ULS1_9BACT</name>
<proteinExistence type="predicted"/>
<dbReference type="EMBL" id="JAASQJ010000002">
    <property type="protein sequence ID" value="NIJ52914.1"/>
    <property type="molecule type" value="Genomic_DNA"/>
</dbReference>
<dbReference type="Gene3D" id="2.160.20.10">
    <property type="entry name" value="Single-stranded right-handed beta-helix, Pectin lyase-like"/>
    <property type="match status" value="2"/>
</dbReference>
<evidence type="ECO:0008006" key="5">
    <source>
        <dbReference type="Google" id="ProtNLM"/>
    </source>
</evidence>
<dbReference type="InterPro" id="IPR059226">
    <property type="entry name" value="Choice_anch_Q_dom"/>
</dbReference>
<dbReference type="RefSeq" id="WP_167269686.1">
    <property type="nucleotide sequence ID" value="NZ_JAASQJ010000002.1"/>
</dbReference>
<dbReference type="InterPro" id="IPR011050">
    <property type="entry name" value="Pectin_lyase_fold/virulence"/>
</dbReference>
<dbReference type="NCBIfam" id="NF041518">
    <property type="entry name" value="choice_anch_Q"/>
    <property type="match status" value="1"/>
</dbReference>
<evidence type="ECO:0000259" key="1">
    <source>
        <dbReference type="Pfam" id="PF13229"/>
    </source>
</evidence>
<reference evidence="3 4" key="1">
    <citation type="submission" date="2020-03" db="EMBL/GenBank/DDBJ databases">
        <title>Genomic Encyclopedia of Type Strains, Phase IV (KMG-IV): sequencing the most valuable type-strain genomes for metagenomic binning, comparative biology and taxonomic classification.</title>
        <authorList>
            <person name="Goeker M."/>
        </authorList>
    </citation>
    <scope>NUCLEOTIDE SEQUENCE [LARGE SCALE GENOMIC DNA]</scope>
    <source>
        <strain evidence="3 4">DSM 102865</strain>
    </source>
</reference>
<evidence type="ECO:0000313" key="3">
    <source>
        <dbReference type="EMBL" id="NIJ52914.1"/>
    </source>
</evidence>
<comment type="caution">
    <text evidence="3">The sequence shown here is derived from an EMBL/GenBank/DDBJ whole genome shotgun (WGS) entry which is preliminary data.</text>
</comment>
<feature type="domain" description="Right handed beta helix" evidence="1">
    <location>
        <begin position="465"/>
        <end position="599"/>
    </location>
</feature>
<keyword evidence="4" id="KW-1185">Reference proteome</keyword>
<dbReference type="Proteomes" id="UP001179181">
    <property type="component" value="Unassembled WGS sequence"/>
</dbReference>
<evidence type="ECO:0000259" key="2">
    <source>
        <dbReference type="Pfam" id="PF18962"/>
    </source>
</evidence>
<dbReference type="NCBIfam" id="TIGR04183">
    <property type="entry name" value="Por_Secre_tail"/>
    <property type="match status" value="1"/>
</dbReference>
<feature type="domain" description="Right handed beta helix" evidence="1">
    <location>
        <begin position="153"/>
        <end position="293"/>
    </location>
</feature>
<sequence>MDQHLHPAKSKSFLYSFPQQVSAFLSLFLFLNLFSSGAFALPSPPPKISFVTPSGASSKTGLSWATASDDLQAMIDGSTSGDEIWVAGGTYNVPSSNVCFTLKEGVKVYGGFAGTEGVLAIRNLALTANKSILSGGGVKEAVVSNFTILTTATRLDGFTISGAVFGGIVISSSSSPLLVNLKITGNTGSGVNNLQSSPILINCAIVDNNNPAGIVNSESSPVIINCTIAGNNDKQQISVGIYNRTRSSPIVRNSILSASNGGFYNDNSSTIDIQYSLLHSETGVDINGNPVQNNVDPHFNNPALGDYTLQRCSQGLNSGSNIVYASGQTPDISDITTDLNGHSRFFGGGTVDMGAYEYQHELVASIPGVRFVKEGGTGNGISWDCAMGSLQQAISSTPSGQIWVAGGTYLAEQAAFSIRAGVKVYGGFAGTEIRLADRDLSITSNKSILRRTGNNIVVEFNPDGQSPARLDGFTITGGSIGVATYMVSPILVNLVITGVSQFGISHSGAAPVLINCAIIGNVRNFQFVGVYNANASPVLINCTIAGNSAASTSVAVYNVGTSAPKLRNSIIYGNQNAIFNAPGATGTTTIEYSILESNKTLEPVDPPIPDIDPLFVNAAGGDYRLQPCSPAINKGYNYYAAGQTPDFSGITTDLDSKPRIRENAVDMGAYEFGGAARELALNGDVATATVSGDILLTTNGSNCKALAYLSPNRGAALNGAVTAKVWVAGTQPPNYLKRHYQIQPETNALNATAKVTLYFTQQEFTDFNEENPIPLPVDAADEEGYKENLRIEKRSGVSDTEFGLPGSYNGAIETITPSNAKGKVVWNADAGRWEVSFDVTGFSGFFVKTIQTALPLNLISFSATRETGSNLLQWSTTSEVNTDNFEVQRSADAKQFIKIASVDAAGSGDHQYSYNDRTNYTGNIYYRLKMSDLDGAYTYSKIISLAGDGNFAALYPNPAGAVVTFQVGNALLKSTATLHDATGRLVQRIVITTNQQQIDTRPLASGTYVLKFVDGSAQKFVKE</sequence>
<dbReference type="InterPro" id="IPR012334">
    <property type="entry name" value="Pectin_lyas_fold"/>
</dbReference>
<dbReference type="InterPro" id="IPR026444">
    <property type="entry name" value="Secre_tail"/>
</dbReference>
<feature type="domain" description="Secretion system C-terminal sorting" evidence="2">
    <location>
        <begin position="954"/>
        <end position="1019"/>
    </location>
</feature>
<evidence type="ECO:0000313" key="4">
    <source>
        <dbReference type="Proteomes" id="UP001179181"/>
    </source>
</evidence>
<dbReference type="Pfam" id="PF13229">
    <property type="entry name" value="Beta_helix"/>
    <property type="match status" value="2"/>
</dbReference>
<dbReference type="Pfam" id="PF18962">
    <property type="entry name" value="Por_Secre_tail"/>
    <property type="match status" value="1"/>
</dbReference>
<dbReference type="InterPro" id="IPR039448">
    <property type="entry name" value="Beta_helix"/>
</dbReference>
<protein>
    <recommendedName>
        <fullName evidence="5">T9SS type A sorting domain-containing protein</fullName>
    </recommendedName>
</protein>